<dbReference type="InterPro" id="IPR052211">
    <property type="entry name" value="Cpx_auxiliary_protein"/>
</dbReference>
<dbReference type="PANTHER" id="PTHR38102:SF2">
    <property type="entry name" value="PERIPLASMIC PROTEIN CPXP"/>
    <property type="match status" value="1"/>
</dbReference>
<evidence type="ECO:0000256" key="2">
    <source>
        <dbReference type="ARBA" id="ARBA00008441"/>
    </source>
</evidence>
<evidence type="ECO:0000313" key="6">
    <source>
        <dbReference type="EMBL" id="QCR10048.1"/>
    </source>
</evidence>
<dbReference type="OrthoDB" id="6505017at2"/>
<feature type="signal peptide" evidence="5">
    <location>
        <begin position="1"/>
        <end position="22"/>
    </location>
</feature>
<comment type="subcellular location">
    <subcellularLocation>
        <location evidence="1">Periplasm</location>
    </subcellularLocation>
</comment>
<evidence type="ECO:0000256" key="4">
    <source>
        <dbReference type="ARBA" id="ARBA00022764"/>
    </source>
</evidence>
<evidence type="ECO:0000256" key="3">
    <source>
        <dbReference type="ARBA" id="ARBA00022729"/>
    </source>
</evidence>
<dbReference type="EMBL" id="CP034035">
    <property type="protein sequence ID" value="QCR10048.1"/>
    <property type="molecule type" value="Genomic_DNA"/>
</dbReference>
<dbReference type="InterPro" id="IPR012899">
    <property type="entry name" value="LTXXQ"/>
</dbReference>
<dbReference type="PANTHER" id="PTHR38102">
    <property type="entry name" value="PERIPLASMIC CHAPERONE SPY"/>
    <property type="match status" value="1"/>
</dbReference>
<keyword evidence="4" id="KW-0574">Periplasm</keyword>
<evidence type="ECO:0000256" key="1">
    <source>
        <dbReference type="ARBA" id="ARBA00004418"/>
    </source>
</evidence>
<dbReference type="Gene3D" id="1.20.120.1490">
    <property type="match status" value="1"/>
</dbReference>
<proteinExistence type="inferred from homology"/>
<dbReference type="NCBIfam" id="NF007687">
    <property type="entry name" value="PRK10363.1"/>
    <property type="match status" value="1"/>
</dbReference>
<dbReference type="GO" id="GO:0051082">
    <property type="term" value="F:unfolded protein binding"/>
    <property type="evidence" value="ECO:0007669"/>
    <property type="project" value="TreeGrafter"/>
</dbReference>
<dbReference type="KEGG" id="brb:EH207_17005"/>
<organism evidence="6 7">
    <name type="scientific">Brenneria rubrifaciens</name>
    <dbReference type="NCBI Taxonomy" id="55213"/>
    <lineage>
        <taxon>Bacteria</taxon>
        <taxon>Pseudomonadati</taxon>
        <taxon>Pseudomonadota</taxon>
        <taxon>Gammaproteobacteria</taxon>
        <taxon>Enterobacterales</taxon>
        <taxon>Pectobacteriaceae</taxon>
        <taxon>Brenneria</taxon>
    </lineage>
</organism>
<keyword evidence="3 5" id="KW-0732">Signal</keyword>
<reference evidence="6 7" key="1">
    <citation type="submission" date="2018-11" db="EMBL/GenBank/DDBJ databases">
        <title>Genome sequences of Brenneria nigrifluens and Brenneria rubrifaciens.</title>
        <authorList>
            <person name="Poret-Peterson A.T."/>
            <person name="McClean A.E."/>
            <person name="Kluepfel D.A."/>
        </authorList>
    </citation>
    <scope>NUCLEOTIDE SEQUENCE [LARGE SCALE GENOMIC DNA]</scope>
    <source>
        <strain evidence="6 7">6D370</strain>
    </source>
</reference>
<dbReference type="AlphaFoldDB" id="A0A4P8QSJ6"/>
<keyword evidence="7" id="KW-1185">Reference proteome</keyword>
<comment type="similarity">
    <text evidence="2">Belongs to the CpxP/Spy family.</text>
</comment>
<dbReference type="Pfam" id="PF07813">
    <property type="entry name" value="LTXXQ"/>
    <property type="match status" value="1"/>
</dbReference>
<evidence type="ECO:0000256" key="5">
    <source>
        <dbReference type="SAM" id="SignalP"/>
    </source>
</evidence>
<protein>
    <submittedName>
        <fullName evidence="6">Periplasmic heavy metal sensor</fullName>
    </submittedName>
</protein>
<gene>
    <name evidence="6" type="ORF">EH207_17005</name>
</gene>
<name>A0A4P8QSJ6_9GAMM</name>
<dbReference type="CDD" id="cd09916">
    <property type="entry name" value="CpxP_like"/>
    <property type="match status" value="1"/>
</dbReference>
<dbReference type="Proteomes" id="UP000299580">
    <property type="component" value="Chromosome"/>
</dbReference>
<dbReference type="GO" id="GO:0030288">
    <property type="term" value="C:outer membrane-bounded periplasmic space"/>
    <property type="evidence" value="ECO:0007669"/>
    <property type="project" value="TreeGrafter"/>
</dbReference>
<sequence>MQQVTTLSLASLLMLSAFTAFAAELGSASVNNWHQDDPSMRRIHDQQAMFDGVKLTEQQRQQMRDLMYQGRQEIPAFNVKDVETMHNLVTNSTFDEAAVRQQITKMMEVQIERQVQMTRVRNQMYNLLTPEQKSILEQKHQQRMQQMERQISMLNQMPMPSSGTTVNPE</sequence>
<feature type="chain" id="PRO_5020737532" evidence="5">
    <location>
        <begin position="23"/>
        <end position="169"/>
    </location>
</feature>
<evidence type="ECO:0000313" key="7">
    <source>
        <dbReference type="Proteomes" id="UP000299580"/>
    </source>
</evidence>
<accession>A0A4P8QSJ6</accession>
<dbReference type="RefSeq" id="WP_137715040.1">
    <property type="nucleotide sequence ID" value="NZ_CP034035.1"/>
</dbReference>